<accession>A0A7W7YK72</accession>
<name>A0A7W7YK72_9BACT</name>
<proteinExistence type="predicted"/>
<dbReference type="AlphaFoldDB" id="A0A7W7YK72"/>
<sequence length="41" mass="4992">MWHWHTGSLRDRYDYHLAARQADWTKVIVIIPDPEMPILRC</sequence>
<dbReference type="EMBL" id="JACHIF010000003">
    <property type="protein sequence ID" value="MBB5037582.1"/>
    <property type="molecule type" value="Genomic_DNA"/>
</dbReference>
<reference evidence="1 2" key="1">
    <citation type="submission" date="2020-08" db="EMBL/GenBank/DDBJ databases">
        <title>Genomic Encyclopedia of Type Strains, Phase IV (KMG-IV): sequencing the most valuable type-strain genomes for metagenomic binning, comparative biology and taxonomic classification.</title>
        <authorList>
            <person name="Goeker M."/>
        </authorList>
    </citation>
    <scope>NUCLEOTIDE SEQUENCE [LARGE SCALE GENOMIC DNA]</scope>
    <source>
        <strain evidence="1 2">DSM 12251</strain>
    </source>
</reference>
<organism evidence="1 2">
    <name type="scientific">Prosthecobacter dejongeii</name>
    <dbReference type="NCBI Taxonomy" id="48465"/>
    <lineage>
        <taxon>Bacteria</taxon>
        <taxon>Pseudomonadati</taxon>
        <taxon>Verrucomicrobiota</taxon>
        <taxon>Verrucomicrobiia</taxon>
        <taxon>Verrucomicrobiales</taxon>
        <taxon>Verrucomicrobiaceae</taxon>
        <taxon>Prosthecobacter</taxon>
    </lineage>
</organism>
<dbReference type="Proteomes" id="UP000534294">
    <property type="component" value="Unassembled WGS sequence"/>
</dbReference>
<evidence type="ECO:0000313" key="2">
    <source>
        <dbReference type="Proteomes" id="UP000534294"/>
    </source>
</evidence>
<protein>
    <submittedName>
        <fullName evidence="1">Uncharacterized protein</fullName>
    </submittedName>
</protein>
<gene>
    <name evidence="1" type="ORF">HNQ64_001831</name>
</gene>
<comment type="caution">
    <text evidence="1">The sequence shown here is derived from an EMBL/GenBank/DDBJ whole genome shotgun (WGS) entry which is preliminary data.</text>
</comment>
<keyword evidence="2" id="KW-1185">Reference proteome</keyword>
<evidence type="ECO:0000313" key="1">
    <source>
        <dbReference type="EMBL" id="MBB5037582.1"/>
    </source>
</evidence>